<dbReference type="GO" id="GO:0008270">
    <property type="term" value="F:zinc ion binding"/>
    <property type="evidence" value="ECO:0007669"/>
    <property type="project" value="InterPro"/>
</dbReference>
<evidence type="ECO:0000256" key="1">
    <source>
        <dbReference type="ARBA" id="ARBA00001947"/>
    </source>
</evidence>
<feature type="domain" description="Enoyl reductase (ER)" evidence="7">
    <location>
        <begin position="83"/>
        <end position="423"/>
    </location>
</feature>
<evidence type="ECO:0000256" key="6">
    <source>
        <dbReference type="RuleBase" id="RU361277"/>
    </source>
</evidence>
<organism evidence="8 9">
    <name type="scientific">Caldibacillus debilis</name>
    <dbReference type="NCBI Taxonomy" id="301148"/>
    <lineage>
        <taxon>Bacteria</taxon>
        <taxon>Bacillati</taxon>
        <taxon>Bacillota</taxon>
        <taxon>Bacilli</taxon>
        <taxon>Bacillales</taxon>
        <taxon>Bacillaceae</taxon>
        <taxon>Caldibacillus</taxon>
    </lineage>
</organism>
<dbReference type="PANTHER" id="PTHR43161:SF26">
    <property type="entry name" value="GALACTITOL 1-PHOSPHATE 5-DEHYDROGENASE"/>
    <property type="match status" value="1"/>
</dbReference>
<dbReference type="SMART" id="SM00829">
    <property type="entry name" value="PKS_ER"/>
    <property type="match status" value="1"/>
</dbReference>
<dbReference type="InterPro" id="IPR013149">
    <property type="entry name" value="ADH-like_C"/>
</dbReference>
<dbReference type="InterPro" id="IPR002328">
    <property type="entry name" value="ADH_Zn_CS"/>
</dbReference>
<keyword evidence="4 6" id="KW-0862">Zinc</keyword>
<reference evidence="8 9" key="1">
    <citation type="submission" date="2016-01" db="EMBL/GenBank/DDBJ databases">
        <title>Draft Genome Sequences of Seven Thermophilic Sporeformers Isolated from Foods.</title>
        <authorList>
            <person name="Berendsen E.M."/>
            <person name="Wells-Bennik M.H."/>
            <person name="Krawcyk A.O."/>
            <person name="De Jong A."/>
            <person name="Holsappel S."/>
            <person name="Eijlander R.T."/>
            <person name="Kuipers O.P."/>
        </authorList>
    </citation>
    <scope>NUCLEOTIDE SEQUENCE [LARGE SCALE GENOMIC DNA]</scope>
    <source>
        <strain evidence="8 9">B4135</strain>
    </source>
</reference>
<comment type="similarity">
    <text evidence="2 6">Belongs to the zinc-containing alcohol dehydrogenase family.</text>
</comment>
<gene>
    <name evidence="8" type="ORF">B4135_2544</name>
</gene>
<keyword evidence="3 6" id="KW-0479">Metal-binding</keyword>
<dbReference type="PROSITE" id="PS00059">
    <property type="entry name" value="ADH_ZINC"/>
    <property type="match status" value="1"/>
</dbReference>
<protein>
    <submittedName>
        <fullName evidence="8">2,3-butanediol dehydrogenase, R-alcohol forming, (R)-and (S)-acetoin-specific</fullName>
        <ecNumber evidence="8">1.1.1.4</ecNumber>
    </submittedName>
</protein>
<dbReference type="Gene3D" id="3.90.180.10">
    <property type="entry name" value="Medium-chain alcohol dehydrogenases, catalytic domain"/>
    <property type="match status" value="1"/>
</dbReference>
<dbReference type="SUPFAM" id="SSF50129">
    <property type="entry name" value="GroES-like"/>
    <property type="match status" value="1"/>
</dbReference>
<evidence type="ECO:0000256" key="2">
    <source>
        <dbReference type="ARBA" id="ARBA00008072"/>
    </source>
</evidence>
<dbReference type="InterPro" id="IPR013154">
    <property type="entry name" value="ADH-like_N"/>
</dbReference>
<comment type="caution">
    <text evidence="8">The sequence shown here is derived from an EMBL/GenBank/DDBJ whole genome shotgun (WGS) entry which is preliminary data.</text>
</comment>
<name>A0A150LZC0_9BACI</name>
<dbReference type="InterPro" id="IPR020843">
    <property type="entry name" value="ER"/>
</dbReference>
<evidence type="ECO:0000259" key="7">
    <source>
        <dbReference type="SMART" id="SM00829"/>
    </source>
</evidence>
<dbReference type="Pfam" id="PF08240">
    <property type="entry name" value="ADH_N"/>
    <property type="match status" value="1"/>
</dbReference>
<dbReference type="InterPro" id="IPR036291">
    <property type="entry name" value="NAD(P)-bd_dom_sf"/>
</dbReference>
<sequence>MDAFAIRPPQAAVQARRMELRPPVEGQAEPSARACFFESYDGIMQFLTIFELQGGGRPQKVICDIMEVSTNFGGICMKAAVWHQAKDIRVEEVQEPKPGKGQVKIKVKWAGICGSDLHEYAAGPIFVPVHEPHPVSKDKAPIIMGHEFSGEVVEVGEGVTKVQVGDPVVVEPILRCGECPACKSGKYNLCEKLGFHGLSGGGGGFSEYTVVDEVMVHKMPEGLSYEQGALVEPAAVALHAVRVSKFKAGDKAAVFGTGPIGLLLIEALKAAGASEIYAVEVSKERLKKAEELGATAVINPMETDPVETLVKFTGGGVDVAFEVTGVPAVLQQAIDSTAFEGETVIVSIWEKPANILPNNVVLKERNVKGTIAYRDIFPAVMELMKRGYFQAERLVTKRIALDQIVSEGFEALLKEKNQVKILVKPE</sequence>
<dbReference type="STRING" id="301148.B4135_2544"/>
<dbReference type="CDD" id="cd08233">
    <property type="entry name" value="butanediol_DH_like"/>
    <property type="match status" value="1"/>
</dbReference>
<dbReference type="GO" id="GO:0000721">
    <property type="term" value="F:(R,R)-butanediol dehydrogenase activity"/>
    <property type="evidence" value="ECO:0007669"/>
    <property type="project" value="UniProtKB-EC"/>
</dbReference>
<dbReference type="PANTHER" id="PTHR43161">
    <property type="entry name" value="SORBITOL DEHYDROGENASE"/>
    <property type="match status" value="1"/>
</dbReference>
<proteinExistence type="inferred from homology"/>
<dbReference type="EC" id="1.1.1.4" evidence="8"/>
<dbReference type="EMBL" id="LQYT01000057">
    <property type="protein sequence ID" value="KYD17332.1"/>
    <property type="molecule type" value="Genomic_DNA"/>
</dbReference>
<dbReference type="FunFam" id="3.40.50.720:FF:000003">
    <property type="entry name" value="S-(hydroxymethyl)glutathione dehydrogenase"/>
    <property type="match status" value="1"/>
</dbReference>
<accession>A0A150LZC0</accession>
<evidence type="ECO:0000313" key="9">
    <source>
        <dbReference type="Proteomes" id="UP000075683"/>
    </source>
</evidence>
<dbReference type="Gene3D" id="3.40.50.720">
    <property type="entry name" value="NAD(P)-binding Rossmann-like Domain"/>
    <property type="match status" value="1"/>
</dbReference>
<evidence type="ECO:0000256" key="5">
    <source>
        <dbReference type="ARBA" id="ARBA00023002"/>
    </source>
</evidence>
<dbReference type="SUPFAM" id="SSF51735">
    <property type="entry name" value="NAD(P)-binding Rossmann-fold domains"/>
    <property type="match status" value="1"/>
</dbReference>
<comment type="cofactor">
    <cofactor evidence="1 6">
        <name>Zn(2+)</name>
        <dbReference type="ChEBI" id="CHEBI:29105"/>
    </cofactor>
</comment>
<dbReference type="Proteomes" id="UP000075683">
    <property type="component" value="Unassembled WGS sequence"/>
</dbReference>
<dbReference type="Pfam" id="PF00107">
    <property type="entry name" value="ADH_zinc_N"/>
    <property type="match status" value="1"/>
</dbReference>
<keyword evidence="5 8" id="KW-0560">Oxidoreductase</keyword>
<dbReference type="InterPro" id="IPR011032">
    <property type="entry name" value="GroES-like_sf"/>
</dbReference>
<evidence type="ECO:0000256" key="4">
    <source>
        <dbReference type="ARBA" id="ARBA00022833"/>
    </source>
</evidence>
<dbReference type="PATRIC" id="fig|301148.3.peg.4082"/>
<evidence type="ECO:0000256" key="3">
    <source>
        <dbReference type="ARBA" id="ARBA00022723"/>
    </source>
</evidence>
<dbReference type="AlphaFoldDB" id="A0A150LZC0"/>
<evidence type="ECO:0000313" key="8">
    <source>
        <dbReference type="EMBL" id="KYD17332.1"/>
    </source>
</evidence>